<name>A0AAW2E5H4_9HYME</name>
<evidence type="ECO:0000313" key="2">
    <source>
        <dbReference type="EMBL" id="KAL0098931.1"/>
    </source>
</evidence>
<reference evidence="2 3" key="1">
    <citation type="submission" date="2023-03" db="EMBL/GenBank/DDBJ databases">
        <title>High recombination rates correlate with genetic variation in Cardiocondyla obscurior ants.</title>
        <authorList>
            <person name="Errbii M."/>
        </authorList>
    </citation>
    <scope>NUCLEOTIDE SEQUENCE [LARGE SCALE GENOMIC DNA]</scope>
    <source>
        <strain evidence="2">Alpha-2009</strain>
        <tissue evidence="2">Whole body</tissue>
    </source>
</reference>
<feature type="coiled-coil region" evidence="1">
    <location>
        <begin position="37"/>
        <end position="82"/>
    </location>
</feature>
<dbReference type="EMBL" id="JADYXP020000031">
    <property type="protein sequence ID" value="KAL0098931.1"/>
    <property type="molecule type" value="Genomic_DNA"/>
</dbReference>
<dbReference type="AlphaFoldDB" id="A0AAW2E5H4"/>
<keyword evidence="1" id="KW-0175">Coiled coil</keyword>
<dbReference type="Proteomes" id="UP001430953">
    <property type="component" value="Unassembled WGS sequence"/>
</dbReference>
<protein>
    <submittedName>
        <fullName evidence="2">Uncharacterized protein</fullName>
    </submittedName>
</protein>
<sequence length="94" mass="11354">MTGLEKEKEKERQKENVNVIDIVKEIRAGFEAKRKKLKKINKNKNEVKKWIENLRKKWRREKEMLIRKIEGLEKRVKERDEKEAKKVIGGNRVG</sequence>
<organism evidence="2 3">
    <name type="scientific">Cardiocondyla obscurior</name>
    <dbReference type="NCBI Taxonomy" id="286306"/>
    <lineage>
        <taxon>Eukaryota</taxon>
        <taxon>Metazoa</taxon>
        <taxon>Ecdysozoa</taxon>
        <taxon>Arthropoda</taxon>
        <taxon>Hexapoda</taxon>
        <taxon>Insecta</taxon>
        <taxon>Pterygota</taxon>
        <taxon>Neoptera</taxon>
        <taxon>Endopterygota</taxon>
        <taxon>Hymenoptera</taxon>
        <taxon>Apocrita</taxon>
        <taxon>Aculeata</taxon>
        <taxon>Formicoidea</taxon>
        <taxon>Formicidae</taxon>
        <taxon>Myrmicinae</taxon>
        <taxon>Cardiocondyla</taxon>
    </lineage>
</organism>
<proteinExistence type="predicted"/>
<evidence type="ECO:0000256" key="1">
    <source>
        <dbReference type="SAM" id="Coils"/>
    </source>
</evidence>
<evidence type="ECO:0000313" key="3">
    <source>
        <dbReference type="Proteomes" id="UP001430953"/>
    </source>
</evidence>
<gene>
    <name evidence="2" type="ORF">PUN28_020839</name>
</gene>
<keyword evidence="3" id="KW-1185">Reference proteome</keyword>
<comment type="caution">
    <text evidence="2">The sequence shown here is derived from an EMBL/GenBank/DDBJ whole genome shotgun (WGS) entry which is preliminary data.</text>
</comment>
<accession>A0AAW2E5H4</accession>